<dbReference type="EMBL" id="CAJNOT010001452">
    <property type="protein sequence ID" value="CAF1201710.1"/>
    <property type="molecule type" value="Genomic_DNA"/>
</dbReference>
<dbReference type="GO" id="GO:0016020">
    <property type="term" value="C:membrane"/>
    <property type="evidence" value="ECO:0007669"/>
    <property type="project" value="UniProtKB-SubCell"/>
</dbReference>
<sequence>MSDDNITSKATDGPSRAAEIAAYYSLTLVIVGTLLNTITFIVLCRSTFRNTRTRPTLHYMRAMAIFDILMLYGWNLGHYLATMHGIDLQGLNIPLCRFYSFLNYFAAQSSAWLRVFVCLDRGAIYHLIRLRHTSTIQNSRIQHQSISITLVITTFMFLIMTIPATVGFAFFLSADITLLRFFDGFLFSYHTLSFPLYMITFNEFRQEFFAMITCKKDNRIVTLQTQTVTVA</sequence>
<keyword evidence="4" id="KW-0807">Transducer</keyword>
<accession>A0A814WHW2</accession>
<dbReference type="PANTHER" id="PTHR24243:SF208">
    <property type="entry name" value="PYROKININ-1 RECEPTOR"/>
    <property type="match status" value="1"/>
</dbReference>
<evidence type="ECO:0000256" key="1">
    <source>
        <dbReference type="ARBA" id="ARBA00004141"/>
    </source>
</evidence>
<comment type="subcellular location">
    <subcellularLocation>
        <location evidence="1">Membrane</location>
        <topology evidence="1">Multi-pass membrane protein</topology>
    </subcellularLocation>
</comment>
<keyword evidence="3" id="KW-0675">Receptor</keyword>
<dbReference type="Proteomes" id="UP000663836">
    <property type="component" value="Unassembled WGS sequence"/>
</dbReference>
<protein>
    <recommendedName>
        <fullName evidence="9">G-protein coupled receptors family 1 profile domain-containing protein</fullName>
    </recommendedName>
</protein>
<keyword evidence="2" id="KW-0297">G-protein coupled receptor</keyword>
<name>A0A814WHW2_9BILA</name>
<organism evidence="6 8">
    <name type="scientific">Rotaria sordida</name>
    <dbReference type="NCBI Taxonomy" id="392033"/>
    <lineage>
        <taxon>Eukaryota</taxon>
        <taxon>Metazoa</taxon>
        <taxon>Spiralia</taxon>
        <taxon>Gnathifera</taxon>
        <taxon>Rotifera</taxon>
        <taxon>Eurotatoria</taxon>
        <taxon>Bdelloidea</taxon>
        <taxon>Philodinida</taxon>
        <taxon>Philodinidae</taxon>
        <taxon>Rotaria</taxon>
    </lineage>
</organism>
<evidence type="ECO:0000256" key="4">
    <source>
        <dbReference type="ARBA" id="ARBA00023224"/>
    </source>
</evidence>
<evidence type="ECO:0000256" key="5">
    <source>
        <dbReference type="SAM" id="Phobius"/>
    </source>
</evidence>
<dbReference type="EMBL" id="CAJOBD010003633">
    <property type="protein sequence ID" value="CAF3959036.1"/>
    <property type="molecule type" value="Genomic_DNA"/>
</dbReference>
<feature type="transmembrane region" description="Helical" evidence="5">
    <location>
        <begin position="178"/>
        <end position="199"/>
    </location>
</feature>
<keyword evidence="5" id="KW-0472">Membrane</keyword>
<evidence type="ECO:0000256" key="2">
    <source>
        <dbReference type="ARBA" id="ARBA00023040"/>
    </source>
</evidence>
<keyword evidence="5" id="KW-1133">Transmembrane helix</keyword>
<reference evidence="6" key="1">
    <citation type="submission" date="2021-02" db="EMBL/GenBank/DDBJ databases">
        <authorList>
            <person name="Nowell W R."/>
        </authorList>
    </citation>
    <scope>NUCLEOTIDE SEQUENCE</scope>
</reference>
<gene>
    <name evidence="7" type="ORF">JBS370_LOCUS23980</name>
    <name evidence="6" type="ORF">ZHD862_LOCUS22876</name>
</gene>
<feature type="transmembrane region" description="Helical" evidence="5">
    <location>
        <begin position="56"/>
        <end position="74"/>
    </location>
</feature>
<feature type="transmembrane region" description="Helical" evidence="5">
    <location>
        <begin position="148"/>
        <end position="172"/>
    </location>
</feature>
<comment type="caution">
    <text evidence="6">The sequence shown here is derived from an EMBL/GenBank/DDBJ whole genome shotgun (WGS) entry which is preliminary data.</text>
</comment>
<feature type="transmembrane region" description="Helical" evidence="5">
    <location>
        <begin position="20"/>
        <end position="44"/>
    </location>
</feature>
<dbReference type="PANTHER" id="PTHR24243">
    <property type="entry name" value="G-PROTEIN COUPLED RECEPTOR"/>
    <property type="match status" value="1"/>
</dbReference>
<dbReference type="GO" id="GO:0004930">
    <property type="term" value="F:G protein-coupled receptor activity"/>
    <property type="evidence" value="ECO:0007669"/>
    <property type="project" value="UniProtKB-KW"/>
</dbReference>
<keyword evidence="5" id="KW-0812">Transmembrane</keyword>
<dbReference type="Proteomes" id="UP000663864">
    <property type="component" value="Unassembled WGS sequence"/>
</dbReference>
<dbReference type="AlphaFoldDB" id="A0A814WHW2"/>
<evidence type="ECO:0000313" key="8">
    <source>
        <dbReference type="Proteomes" id="UP000663864"/>
    </source>
</evidence>
<dbReference type="SUPFAM" id="SSF81321">
    <property type="entry name" value="Family A G protein-coupled receptor-like"/>
    <property type="match status" value="1"/>
</dbReference>
<evidence type="ECO:0008006" key="9">
    <source>
        <dbReference type="Google" id="ProtNLM"/>
    </source>
</evidence>
<proteinExistence type="predicted"/>
<evidence type="ECO:0000256" key="3">
    <source>
        <dbReference type="ARBA" id="ARBA00023170"/>
    </source>
</evidence>
<dbReference type="Gene3D" id="1.20.1070.10">
    <property type="entry name" value="Rhodopsin 7-helix transmembrane proteins"/>
    <property type="match status" value="2"/>
</dbReference>
<evidence type="ECO:0000313" key="6">
    <source>
        <dbReference type="EMBL" id="CAF1201710.1"/>
    </source>
</evidence>
<evidence type="ECO:0000313" key="7">
    <source>
        <dbReference type="EMBL" id="CAF3959036.1"/>
    </source>
</evidence>